<feature type="transmembrane region" description="Helical" evidence="1">
    <location>
        <begin position="105"/>
        <end position="121"/>
    </location>
</feature>
<dbReference type="InParanoid" id="A0A0C3EPK7"/>
<dbReference type="HOGENOM" id="CLU_035509_12_1_1"/>
<keyword evidence="3" id="KW-1185">Reference proteome</keyword>
<organism evidence="2 3">
    <name type="scientific">Piloderma croceum (strain F 1598)</name>
    <dbReference type="NCBI Taxonomy" id="765440"/>
    <lineage>
        <taxon>Eukaryota</taxon>
        <taxon>Fungi</taxon>
        <taxon>Dikarya</taxon>
        <taxon>Basidiomycota</taxon>
        <taxon>Agaricomycotina</taxon>
        <taxon>Agaricomycetes</taxon>
        <taxon>Agaricomycetidae</taxon>
        <taxon>Atheliales</taxon>
        <taxon>Atheliaceae</taxon>
        <taxon>Piloderma</taxon>
    </lineage>
</organism>
<reference evidence="3" key="2">
    <citation type="submission" date="2015-01" db="EMBL/GenBank/DDBJ databases">
        <title>Evolutionary Origins and Diversification of the Mycorrhizal Mutualists.</title>
        <authorList>
            <consortium name="DOE Joint Genome Institute"/>
            <consortium name="Mycorrhizal Genomics Consortium"/>
            <person name="Kohler A."/>
            <person name="Kuo A."/>
            <person name="Nagy L.G."/>
            <person name="Floudas D."/>
            <person name="Copeland A."/>
            <person name="Barry K.W."/>
            <person name="Cichocki N."/>
            <person name="Veneault-Fourrey C."/>
            <person name="LaButti K."/>
            <person name="Lindquist E.A."/>
            <person name="Lipzen A."/>
            <person name="Lundell T."/>
            <person name="Morin E."/>
            <person name="Murat C."/>
            <person name="Riley R."/>
            <person name="Ohm R."/>
            <person name="Sun H."/>
            <person name="Tunlid A."/>
            <person name="Henrissat B."/>
            <person name="Grigoriev I.V."/>
            <person name="Hibbett D.S."/>
            <person name="Martin F."/>
        </authorList>
    </citation>
    <scope>NUCLEOTIDE SEQUENCE [LARGE SCALE GENOMIC DNA]</scope>
    <source>
        <strain evidence="3">F 1598</strain>
    </source>
</reference>
<name>A0A0C3EPK7_PILCF</name>
<keyword evidence="1" id="KW-0812">Transmembrane</keyword>
<sequence>MMIMAVRLCSLYGHRKLLIWSLRGLLFLAFIGLIVTLILFQRTFQTFLYYEFLQGCWGITPYHAWYLRAIMLLVEGVFVILMGYKLLSYHNEMNPVITMLARDSIFYFLVSHMMMNIRGLIMDDPEHTNHLQTLEFATRTNSGSEIEMTEIE</sequence>
<accession>A0A0C3EPK7</accession>
<evidence type="ECO:0000256" key="1">
    <source>
        <dbReference type="SAM" id="Phobius"/>
    </source>
</evidence>
<protein>
    <submittedName>
        <fullName evidence="2">Uncharacterized protein</fullName>
    </submittedName>
</protein>
<dbReference type="EMBL" id="KN833060">
    <property type="protein sequence ID" value="KIM74505.1"/>
    <property type="molecule type" value="Genomic_DNA"/>
</dbReference>
<evidence type="ECO:0000313" key="3">
    <source>
        <dbReference type="Proteomes" id="UP000054166"/>
    </source>
</evidence>
<feature type="transmembrane region" description="Helical" evidence="1">
    <location>
        <begin position="20"/>
        <end position="44"/>
    </location>
</feature>
<keyword evidence="1" id="KW-0472">Membrane</keyword>
<gene>
    <name evidence="2" type="ORF">PILCRDRAFT_703298</name>
</gene>
<dbReference type="Proteomes" id="UP000054166">
    <property type="component" value="Unassembled WGS sequence"/>
</dbReference>
<proteinExistence type="predicted"/>
<keyword evidence="1" id="KW-1133">Transmembrane helix</keyword>
<evidence type="ECO:0000313" key="2">
    <source>
        <dbReference type="EMBL" id="KIM74505.1"/>
    </source>
</evidence>
<dbReference type="AlphaFoldDB" id="A0A0C3EPK7"/>
<reference evidence="2 3" key="1">
    <citation type="submission" date="2014-04" db="EMBL/GenBank/DDBJ databases">
        <authorList>
            <consortium name="DOE Joint Genome Institute"/>
            <person name="Kuo A."/>
            <person name="Tarkka M."/>
            <person name="Buscot F."/>
            <person name="Kohler A."/>
            <person name="Nagy L.G."/>
            <person name="Floudas D."/>
            <person name="Copeland A."/>
            <person name="Barry K.W."/>
            <person name="Cichocki N."/>
            <person name="Veneault-Fourrey C."/>
            <person name="LaButti K."/>
            <person name="Lindquist E.A."/>
            <person name="Lipzen A."/>
            <person name="Lundell T."/>
            <person name="Morin E."/>
            <person name="Murat C."/>
            <person name="Sun H."/>
            <person name="Tunlid A."/>
            <person name="Henrissat B."/>
            <person name="Grigoriev I.V."/>
            <person name="Hibbett D.S."/>
            <person name="Martin F."/>
            <person name="Nordberg H.P."/>
            <person name="Cantor M.N."/>
            <person name="Hua S.X."/>
        </authorList>
    </citation>
    <scope>NUCLEOTIDE SEQUENCE [LARGE SCALE GENOMIC DNA]</scope>
    <source>
        <strain evidence="2 3">F 1598</strain>
    </source>
</reference>
<feature type="transmembrane region" description="Helical" evidence="1">
    <location>
        <begin position="64"/>
        <end position="84"/>
    </location>
</feature>